<organism evidence="1 2">
    <name type="scientific">Xenopus laevis</name>
    <name type="common">African clawed frog</name>
    <dbReference type="NCBI Taxonomy" id="8355"/>
    <lineage>
        <taxon>Eukaryota</taxon>
        <taxon>Metazoa</taxon>
        <taxon>Chordata</taxon>
        <taxon>Craniata</taxon>
        <taxon>Vertebrata</taxon>
        <taxon>Euteleostomi</taxon>
        <taxon>Amphibia</taxon>
        <taxon>Batrachia</taxon>
        <taxon>Anura</taxon>
        <taxon>Pipoidea</taxon>
        <taxon>Pipidae</taxon>
        <taxon>Xenopodinae</taxon>
        <taxon>Xenopus</taxon>
        <taxon>Xenopus</taxon>
    </lineage>
</organism>
<proteinExistence type="predicted"/>
<dbReference type="Proteomes" id="UP000694892">
    <property type="component" value="Chromosome 2S"/>
</dbReference>
<gene>
    <name evidence="1" type="ORF">XELAEV_18014610mg</name>
</gene>
<evidence type="ECO:0000313" key="1">
    <source>
        <dbReference type="EMBL" id="OCT91551.1"/>
    </source>
</evidence>
<reference evidence="2" key="1">
    <citation type="journal article" date="2016" name="Nature">
        <title>Genome evolution in the allotetraploid frog Xenopus laevis.</title>
        <authorList>
            <person name="Session A.M."/>
            <person name="Uno Y."/>
            <person name="Kwon T."/>
            <person name="Chapman J.A."/>
            <person name="Toyoda A."/>
            <person name="Takahashi S."/>
            <person name="Fukui A."/>
            <person name="Hikosaka A."/>
            <person name="Suzuki A."/>
            <person name="Kondo M."/>
            <person name="van Heeringen S.J."/>
            <person name="Quigley I."/>
            <person name="Heinz S."/>
            <person name="Ogino H."/>
            <person name="Ochi H."/>
            <person name="Hellsten U."/>
            <person name="Lyons J.B."/>
            <person name="Simakov O."/>
            <person name="Putnam N."/>
            <person name="Stites J."/>
            <person name="Kuroki Y."/>
            <person name="Tanaka T."/>
            <person name="Michiue T."/>
            <person name="Watanabe M."/>
            <person name="Bogdanovic O."/>
            <person name="Lister R."/>
            <person name="Georgiou G."/>
            <person name="Paranjpe S.S."/>
            <person name="van Kruijsbergen I."/>
            <person name="Shu S."/>
            <person name="Carlson J."/>
            <person name="Kinoshita T."/>
            <person name="Ohta Y."/>
            <person name="Mawaribuchi S."/>
            <person name="Jenkins J."/>
            <person name="Grimwood J."/>
            <person name="Schmutz J."/>
            <person name="Mitros T."/>
            <person name="Mozaffari S.V."/>
            <person name="Suzuki Y."/>
            <person name="Haramoto Y."/>
            <person name="Yamamoto T.S."/>
            <person name="Takagi C."/>
            <person name="Heald R."/>
            <person name="Miller K."/>
            <person name="Haudenschild C."/>
            <person name="Kitzman J."/>
            <person name="Nakayama T."/>
            <person name="Izutsu Y."/>
            <person name="Robert J."/>
            <person name="Fortriede J."/>
            <person name="Burns K."/>
            <person name="Lotay V."/>
            <person name="Karimi K."/>
            <person name="Yasuoka Y."/>
            <person name="Dichmann D.S."/>
            <person name="Flajnik M.F."/>
            <person name="Houston D.W."/>
            <person name="Shendure J."/>
            <person name="DuPasquier L."/>
            <person name="Vize P.D."/>
            <person name="Zorn A.M."/>
            <person name="Ito M."/>
            <person name="Marcotte E.M."/>
            <person name="Wallingford J.B."/>
            <person name="Ito Y."/>
            <person name="Asashima M."/>
            <person name="Ueno N."/>
            <person name="Matsuda Y."/>
            <person name="Veenstra G.J."/>
            <person name="Fujiyama A."/>
            <person name="Harland R.M."/>
            <person name="Taira M."/>
            <person name="Rokhsar D.S."/>
        </authorList>
    </citation>
    <scope>NUCLEOTIDE SEQUENCE [LARGE SCALE GENOMIC DNA]</scope>
    <source>
        <strain evidence="2">J</strain>
    </source>
</reference>
<dbReference type="EMBL" id="CM004469">
    <property type="protein sequence ID" value="OCT91551.1"/>
    <property type="molecule type" value="Genomic_DNA"/>
</dbReference>
<sequence>MVKVFMGCLESWGGGKMQKTTNGKCLSLYHLSIYVSSRFLPTAVQYIISHMTFRVQVWLAEHQELSPNPTKSAFSSKELLLPSQTWCRELSKKKITEHRTANINTCQKPPDLLQQFSSLRIRSRTLTSDYILERL</sequence>
<name>A0A974DIS5_XENLA</name>
<dbReference type="AlphaFoldDB" id="A0A974DIS5"/>
<accession>A0A974DIS5</accession>
<protein>
    <submittedName>
        <fullName evidence="1">Uncharacterized protein</fullName>
    </submittedName>
</protein>
<evidence type="ECO:0000313" key="2">
    <source>
        <dbReference type="Proteomes" id="UP000694892"/>
    </source>
</evidence>